<dbReference type="OrthoDB" id="6399948at2"/>
<dbReference type="SUPFAM" id="SSF103642">
    <property type="entry name" value="Sec-C motif"/>
    <property type="match status" value="1"/>
</dbReference>
<organism evidence="1 2">
    <name type="scientific">Metabacillus sediminilitoris</name>
    <dbReference type="NCBI Taxonomy" id="2567941"/>
    <lineage>
        <taxon>Bacteria</taxon>
        <taxon>Bacillati</taxon>
        <taxon>Bacillota</taxon>
        <taxon>Bacilli</taxon>
        <taxon>Bacillales</taxon>
        <taxon>Bacillaceae</taxon>
        <taxon>Metabacillus</taxon>
    </lineage>
</organism>
<keyword evidence="2" id="KW-1185">Reference proteome</keyword>
<accession>A0A4S4C1C0</accession>
<proteinExistence type="predicted"/>
<dbReference type="AlphaFoldDB" id="A0A4S4C1C0"/>
<evidence type="ECO:0000313" key="2">
    <source>
        <dbReference type="Proteomes" id="UP000310334"/>
    </source>
</evidence>
<reference evidence="1 2" key="1">
    <citation type="submission" date="2019-04" db="EMBL/GenBank/DDBJ databases">
        <title>Bacillus sediminilitoris sp. nov., isolated from a tidal flat sediment on the East China Sea.</title>
        <authorList>
            <person name="Wei Y."/>
            <person name="Mao H."/>
            <person name="Fang J."/>
        </authorList>
    </citation>
    <scope>NUCLEOTIDE SEQUENCE [LARGE SCALE GENOMIC DNA]</scope>
    <source>
        <strain evidence="1 2">DSL-17</strain>
    </source>
</reference>
<dbReference type="Gene3D" id="3.10.450.50">
    <property type="match status" value="1"/>
</dbReference>
<dbReference type="Pfam" id="PF02810">
    <property type="entry name" value="SEC-C"/>
    <property type="match status" value="1"/>
</dbReference>
<protein>
    <submittedName>
        <fullName evidence="1">SEC-C domain-containing protein</fullName>
    </submittedName>
</protein>
<evidence type="ECO:0000313" key="1">
    <source>
        <dbReference type="EMBL" id="THF81443.1"/>
    </source>
</evidence>
<gene>
    <name evidence="1" type="ORF">E6W99_05915</name>
</gene>
<dbReference type="Proteomes" id="UP000310334">
    <property type="component" value="Unassembled WGS sequence"/>
</dbReference>
<dbReference type="InterPro" id="IPR004027">
    <property type="entry name" value="SEC_C_motif"/>
</dbReference>
<dbReference type="EMBL" id="SSNT01000004">
    <property type="protein sequence ID" value="THF81443.1"/>
    <property type="molecule type" value="Genomic_DNA"/>
</dbReference>
<sequence length="614" mass="72272">MINLEIKRNDPCPCGSGKKYKKCCLVKENVIQIQEVKEDRFLQNKHKLVIKLKDFLSKKIPRVQYYQLEAEFKNRSQHTLDEMLNSGLFDFYLFFFHRFENGLRGIEMFMNETESQLPQEEKQMANTWLTLSPKLVQAINKENETILFEDVLTKEQYQVADSRDNLPTFAPWIGTIALLEPFDDLYYFNGVKIFQDPNGVFRAVKKVEELMQNAKLTREQVLFDYLPEILASLLVDEENDKQTREILEYTLQYTVQDQQVLSQFIHGQEHFTIDTWDQENKACSWAGNWYQYTDNEISEPIFLAEVYGKLFVENDLLTFISLDEKRLEEFKQIIDPLIDCLALTNLDEKTKSFTIPFYAEIRDMMFSLGKDIPQYFALYAQGDIRFEFDKPIRQFKGLTIKELIESGRIADAENWLKQIEFNLYQQVRQQYQHVDITADFNTVRKELGLPLSPFVTGGDKRISTFEQITKQNQQAAPRVEIDPDYEQLGFTIESINSFYAEDMVAFFKEKTAGKSENTVRKYRNSLQDLVIIFDMYDMTNWSWDSLDYTFWEKTYVLDFLSLYEVISKTAIKDFLSTTKALAKWLDQKKKSTSLTKVVTQATKEVEEPMLHQLV</sequence>
<comment type="caution">
    <text evidence="1">The sequence shown here is derived from an EMBL/GenBank/DDBJ whole genome shotgun (WGS) entry which is preliminary data.</text>
</comment>
<name>A0A4S4C1C0_9BACI</name>